<keyword evidence="1" id="KW-0812">Transmembrane</keyword>
<feature type="transmembrane region" description="Helical" evidence="1">
    <location>
        <begin position="518"/>
        <end position="538"/>
    </location>
</feature>
<feature type="transmembrane region" description="Helical" evidence="1">
    <location>
        <begin position="114"/>
        <end position="138"/>
    </location>
</feature>
<feature type="transmembrane region" description="Helical" evidence="1">
    <location>
        <begin position="489"/>
        <end position="512"/>
    </location>
</feature>
<name>A0ABP3UAN4_9CLOT</name>
<gene>
    <name evidence="2" type="ORF">GCM10008905_27820</name>
</gene>
<feature type="transmembrane region" description="Helical" evidence="1">
    <location>
        <begin position="419"/>
        <end position="441"/>
    </location>
</feature>
<sequence length="551" mass="61277">MNKYISLVKVLLKTSNENLTSSKKRYKTIALYGIILLALIPFMFSVGKITGHLYDALAGMDQQGTILALALALTSLSIMVFGVLYVVNVFYFASDIEYLLPLPLKPSLILSGKFTVTVIYEYIIEVMFLLPIFIQYGIKSGGGILYYIYAIVIFLITPIVPLIVSSVIVIIIMRFTNIAKNKDRFKVISGFISIFIAIGFNLGVQKLTGRNNVDIQKIIMSGDNSYINVISNIFPTAKFSSMALANSFSSKGFLYFMLFLGINILLYILFLYLGEKVYFKGVVGLTQSQSKRKKYKAHELSKILISKSPLISYTMKEIKMLVRTPIFFLNCVATNFLWPIFLIFPMILQPEAREAMPMISDILANSDNLGVILGWVAAASLFIASANGIASSSISREGKNVYFNKYIPISYMTIVMSKILSSMVFSFIGVILVLGVLGVVLGLGVKIILLSLAISVFGIVLSSIIGIVIDLNFPKLNWDSEQKAVKQNLNVVIGMGISIAMAFITIKTISAFRLNGPTVVGFIVILYFTISLLFYIYLKRNLDKLFEQMED</sequence>
<feature type="transmembrane region" description="Helical" evidence="1">
    <location>
        <begin position="185"/>
        <end position="204"/>
    </location>
</feature>
<evidence type="ECO:0000256" key="1">
    <source>
        <dbReference type="SAM" id="Phobius"/>
    </source>
</evidence>
<evidence type="ECO:0000313" key="3">
    <source>
        <dbReference type="Proteomes" id="UP001500339"/>
    </source>
</evidence>
<feature type="transmembrane region" description="Helical" evidence="1">
    <location>
        <begin position="326"/>
        <end position="348"/>
    </location>
</feature>
<feature type="transmembrane region" description="Helical" evidence="1">
    <location>
        <begin position="29"/>
        <end position="46"/>
    </location>
</feature>
<keyword evidence="1" id="KW-1133">Transmembrane helix</keyword>
<feature type="transmembrane region" description="Helical" evidence="1">
    <location>
        <begin position="144"/>
        <end position="173"/>
    </location>
</feature>
<feature type="transmembrane region" description="Helical" evidence="1">
    <location>
        <begin position="66"/>
        <end position="93"/>
    </location>
</feature>
<accession>A0ABP3UAN4</accession>
<dbReference type="Pfam" id="PF16949">
    <property type="entry name" value="ABC_tran_2"/>
    <property type="match status" value="1"/>
</dbReference>
<feature type="transmembrane region" description="Helical" evidence="1">
    <location>
        <begin position="252"/>
        <end position="273"/>
    </location>
</feature>
<protein>
    <submittedName>
        <fullName evidence="2">ABC transporter permease</fullName>
    </submittedName>
</protein>
<keyword evidence="3" id="KW-1185">Reference proteome</keyword>
<dbReference type="EMBL" id="BAAACF010000003">
    <property type="protein sequence ID" value="GAA0728632.1"/>
    <property type="molecule type" value="Genomic_DNA"/>
</dbReference>
<feature type="transmembrane region" description="Helical" evidence="1">
    <location>
        <begin position="447"/>
        <end position="469"/>
    </location>
</feature>
<dbReference type="InterPro" id="IPR031599">
    <property type="entry name" value="ABC_tran_2"/>
</dbReference>
<dbReference type="RefSeq" id="WP_343770604.1">
    <property type="nucleotide sequence ID" value="NZ_BAAACF010000003.1"/>
</dbReference>
<reference evidence="3" key="1">
    <citation type="journal article" date="2019" name="Int. J. Syst. Evol. Microbiol.">
        <title>The Global Catalogue of Microorganisms (GCM) 10K type strain sequencing project: providing services to taxonomists for standard genome sequencing and annotation.</title>
        <authorList>
            <consortium name="The Broad Institute Genomics Platform"/>
            <consortium name="The Broad Institute Genome Sequencing Center for Infectious Disease"/>
            <person name="Wu L."/>
            <person name="Ma J."/>
        </authorList>
    </citation>
    <scope>NUCLEOTIDE SEQUENCE [LARGE SCALE GENOMIC DNA]</scope>
    <source>
        <strain evidence="3">JCM 1405</strain>
    </source>
</reference>
<dbReference type="Proteomes" id="UP001500339">
    <property type="component" value="Unassembled WGS sequence"/>
</dbReference>
<comment type="caution">
    <text evidence="2">The sequence shown here is derived from an EMBL/GenBank/DDBJ whole genome shotgun (WGS) entry which is preliminary data.</text>
</comment>
<feature type="transmembrane region" description="Helical" evidence="1">
    <location>
        <begin position="368"/>
        <end position="390"/>
    </location>
</feature>
<organism evidence="2 3">
    <name type="scientific">Clostridium malenominatum</name>
    <dbReference type="NCBI Taxonomy" id="1539"/>
    <lineage>
        <taxon>Bacteria</taxon>
        <taxon>Bacillati</taxon>
        <taxon>Bacillota</taxon>
        <taxon>Clostridia</taxon>
        <taxon>Eubacteriales</taxon>
        <taxon>Clostridiaceae</taxon>
        <taxon>Clostridium</taxon>
    </lineage>
</organism>
<keyword evidence="1" id="KW-0472">Membrane</keyword>
<proteinExistence type="predicted"/>
<evidence type="ECO:0000313" key="2">
    <source>
        <dbReference type="EMBL" id="GAA0728632.1"/>
    </source>
</evidence>